<evidence type="ECO:0000313" key="3">
    <source>
        <dbReference type="Proteomes" id="UP001299596"/>
    </source>
</evidence>
<evidence type="ECO:0000256" key="1">
    <source>
        <dbReference type="SAM" id="MobiDB-lite"/>
    </source>
</evidence>
<proteinExistence type="predicted"/>
<name>A0ABU5XQ57_9MYCO</name>
<accession>A0ABU5XQ57</accession>
<feature type="compositionally biased region" description="Acidic residues" evidence="1">
    <location>
        <begin position="215"/>
        <end position="230"/>
    </location>
</feature>
<feature type="compositionally biased region" description="Low complexity" evidence="1">
    <location>
        <begin position="33"/>
        <end position="48"/>
    </location>
</feature>
<dbReference type="RefSeq" id="WP_329780460.1">
    <property type="nucleotide sequence ID" value="NZ_JAYJJR010000016.1"/>
</dbReference>
<evidence type="ECO:0000313" key="2">
    <source>
        <dbReference type="EMBL" id="MEB3023462.1"/>
    </source>
</evidence>
<dbReference type="EMBL" id="JAYJJR010000016">
    <property type="protein sequence ID" value="MEB3023462.1"/>
    <property type="molecule type" value="Genomic_DNA"/>
</dbReference>
<keyword evidence="3" id="KW-1185">Reference proteome</keyword>
<protein>
    <submittedName>
        <fullName evidence="2">Uncharacterized protein</fullName>
    </submittedName>
</protein>
<sequence length="230" mass="24585">MANKMKGVFNSSLDSDLDDLLPPQIPAPEEVVKPTGAATSKATPAPTSEAQKSRAAVVPEAPSAAPVQRPRRPRAAGSAPTAEVAPDVYKALRKFTSREKARDPITARTYLQVVLDAIEHSQEALATVWKQPNTTASGGGLFSRQSAAPMRRRRHSEPPGRVPLTGLNPADAAVIDSLIQEWQAPSRSALVEEALRRYEPLWPAARRGRRGAATDADDDDLDDEATAVGA</sequence>
<dbReference type="Proteomes" id="UP001299596">
    <property type="component" value="Unassembled WGS sequence"/>
</dbReference>
<reference evidence="2 3" key="1">
    <citation type="submission" date="2023-12" db="EMBL/GenBank/DDBJ databases">
        <title>Description of new species of Mycobacterium terrae complex isolated from sewage at the Sao Paulo Zoological Park Foundation in Brazil.</title>
        <authorList>
            <person name="Romagnoli C.L."/>
            <person name="Conceicao E.C."/>
            <person name="Machado E."/>
            <person name="Barreto L.B.P.F."/>
            <person name="Sharma A."/>
            <person name="Silva N.M."/>
            <person name="Marques L.E."/>
            <person name="Juliana M.A."/>
            <person name="Lourenco M.C.S."/>
            <person name="Digiampietri L.A."/>
            <person name="Suffys P.N."/>
            <person name="Viana-Niero C."/>
        </authorList>
    </citation>
    <scope>NUCLEOTIDE SEQUENCE [LARGE SCALE GENOMIC DNA]</scope>
    <source>
        <strain evidence="2 3">MYC098</strain>
    </source>
</reference>
<feature type="region of interest" description="Disordered" evidence="1">
    <location>
        <begin position="1"/>
        <end position="83"/>
    </location>
</feature>
<feature type="region of interest" description="Disordered" evidence="1">
    <location>
        <begin position="202"/>
        <end position="230"/>
    </location>
</feature>
<feature type="region of interest" description="Disordered" evidence="1">
    <location>
        <begin position="130"/>
        <end position="167"/>
    </location>
</feature>
<gene>
    <name evidence="2" type="ORF">K6T79_20775</name>
</gene>
<feature type="compositionally biased region" description="Low complexity" evidence="1">
    <location>
        <begin position="55"/>
        <end position="68"/>
    </location>
</feature>
<comment type="caution">
    <text evidence="2">The sequence shown here is derived from an EMBL/GenBank/DDBJ whole genome shotgun (WGS) entry which is preliminary data.</text>
</comment>
<organism evidence="2 3">
    <name type="scientific">[Mycobacterium] crassicus</name>
    <dbReference type="NCBI Taxonomy" id="2872309"/>
    <lineage>
        <taxon>Bacteria</taxon>
        <taxon>Bacillati</taxon>
        <taxon>Actinomycetota</taxon>
        <taxon>Actinomycetes</taxon>
        <taxon>Mycobacteriales</taxon>
        <taxon>Mycobacteriaceae</taxon>
        <taxon>Mycolicibacter</taxon>
    </lineage>
</organism>